<keyword evidence="1" id="KW-0472">Membrane</keyword>
<protein>
    <submittedName>
        <fullName evidence="2">Uncharacterized protein</fullName>
    </submittedName>
</protein>
<keyword evidence="1" id="KW-0812">Transmembrane</keyword>
<evidence type="ECO:0000313" key="2">
    <source>
        <dbReference type="EMBL" id="MCQ4840882.1"/>
    </source>
</evidence>
<name>A0ABT1S1R9_9FIRM</name>
<comment type="caution">
    <text evidence="2">The sequence shown here is derived from an EMBL/GenBank/DDBJ whole genome shotgun (WGS) entry which is preliminary data.</text>
</comment>
<evidence type="ECO:0000256" key="1">
    <source>
        <dbReference type="SAM" id="Phobius"/>
    </source>
</evidence>
<keyword evidence="3" id="KW-1185">Reference proteome</keyword>
<feature type="transmembrane region" description="Helical" evidence="1">
    <location>
        <begin position="12"/>
        <end position="32"/>
    </location>
</feature>
<dbReference type="GeneID" id="90533326"/>
<dbReference type="EMBL" id="JANFZH010000032">
    <property type="protein sequence ID" value="MCQ4840882.1"/>
    <property type="molecule type" value="Genomic_DNA"/>
</dbReference>
<keyword evidence="1" id="KW-1133">Transmembrane helix</keyword>
<organism evidence="2 3">
    <name type="scientific">Neglectibacter timonensis</name>
    <dbReference type="NCBI Taxonomy" id="1776382"/>
    <lineage>
        <taxon>Bacteria</taxon>
        <taxon>Bacillati</taxon>
        <taxon>Bacillota</taxon>
        <taxon>Clostridia</taxon>
        <taxon>Eubacteriales</taxon>
        <taxon>Oscillospiraceae</taxon>
        <taxon>Neglectibacter</taxon>
    </lineage>
</organism>
<evidence type="ECO:0000313" key="3">
    <source>
        <dbReference type="Proteomes" id="UP001524473"/>
    </source>
</evidence>
<proteinExistence type="predicted"/>
<accession>A0ABT1S1R9</accession>
<dbReference type="Proteomes" id="UP001524473">
    <property type="component" value="Unassembled WGS sequence"/>
</dbReference>
<reference evidence="2 3" key="1">
    <citation type="submission" date="2022-06" db="EMBL/GenBank/DDBJ databases">
        <title>Isolation of gut microbiota from human fecal samples.</title>
        <authorList>
            <person name="Pamer E.G."/>
            <person name="Barat B."/>
            <person name="Waligurski E."/>
            <person name="Medina S."/>
            <person name="Paddock L."/>
            <person name="Mostad J."/>
        </authorList>
    </citation>
    <scope>NUCLEOTIDE SEQUENCE [LARGE SCALE GENOMIC DNA]</scope>
    <source>
        <strain evidence="2 3">DFI.9.73</strain>
    </source>
</reference>
<feature type="transmembrane region" description="Helical" evidence="1">
    <location>
        <begin position="70"/>
        <end position="93"/>
    </location>
</feature>
<sequence>MSKIEYDNFPKFLVSAGIVLFALPIVIVHFFLQENSVLLISEQELSQLSSTASQVIIAKQNLCLWLTNNIWILSIVCILCGVVLLILGCKMWYSRQKKTDAKQDLDLQTAEAQYKKMTMEEKDEKIANEVLALERPNMIEGSPDDGRELSVEEIQMRQAAVRKENRLIYSQITQRYKAVEKAVSDRIKEELGAKYEVQDNIKINNLEYDLIAISKNPDLHDYIFEIKYSFSKNSWNSSTFHYIPQHMADQATNYKASTGRKAAAILLVVTLEDQVTQIESMLIRRMQKLNPAMTIRVIAENKIGLLNAENIL</sequence>
<dbReference type="RefSeq" id="WP_066866321.1">
    <property type="nucleotide sequence ID" value="NZ_CABKVV010000014.1"/>
</dbReference>
<gene>
    <name evidence="2" type="ORF">NE695_13285</name>
</gene>